<keyword evidence="11 16" id="KW-0408">Iron</keyword>
<evidence type="ECO:0000256" key="6">
    <source>
        <dbReference type="ARBA" id="ARBA00022692"/>
    </source>
</evidence>
<proteinExistence type="inferred from homology"/>
<evidence type="ECO:0000256" key="3">
    <source>
        <dbReference type="ARBA" id="ARBA00022448"/>
    </source>
</evidence>
<evidence type="ECO:0000256" key="8">
    <source>
        <dbReference type="ARBA" id="ARBA00022967"/>
    </source>
</evidence>
<feature type="transmembrane region" description="Helical" evidence="16">
    <location>
        <begin position="90"/>
        <end position="109"/>
    </location>
</feature>
<evidence type="ECO:0000313" key="19">
    <source>
        <dbReference type="Proteomes" id="UP001606134"/>
    </source>
</evidence>
<keyword evidence="13 16" id="KW-0472">Membrane</keyword>
<dbReference type="NCBIfam" id="TIGR02891">
    <property type="entry name" value="CtaD_CoxA"/>
    <property type="match status" value="1"/>
</dbReference>
<dbReference type="InterPro" id="IPR033944">
    <property type="entry name" value="Cyt_c_oxase_su1_dom"/>
</dbReference>
<feature type="transmembrane region" description="Helical" evidence="16">
    <location>
        <begin position="130"/>
        <end position="153"/>
    </location>
</feature>
<dbReference type="RefSeq" id="WP_394410320.1">
    <property type="nucleotide sequence ID" value="NZ_JBIGIC010000005.1"/>
</dbReference>
<keyword evidence="3 15" id="KW-0813">Transport</keyword>
<accession>A0ABW7HCR3</accession>
<dbReference type="PROSITE" id="PS00077">
    <property type="entry name" value="COX1_CUB"/>
    <property type="match status" value="1"/>
</dbReference>
<keyword evidence="16" id="KW-1003">Cell membrane</keyword>
<feature type="transmembrane region" description="Helical" evidence="16">
    <location>
        <begin position="209"/>
        <end position="236"/>
    </location>
</feature>
<keyword evidence="10 16" id="KW-1133">Transmembrane helix</keyword>
<dbReference type="EC" id="7.1.1.9" evidence="16"/>
<feature type="domain" description="Cytochrome oxidase subunit I profile" evidence="17">
    <location>
        <begin position="26"/>
        <end position="540"/>
    </location>
</feature>
<comment type="subcellular location">
    <subcellularLocation>
        <location evidence="16">Cell membrane</location>
        <topology evidence="16">Multi-pass membrane protein</topology>
    </subcellularLocation>
    <subcellularLocation>
        <location evidence="1">Membrane</location>
        <topology evidence="1">Multi-pass membrane protein</topology>
    </subcellularLocation>
</comment>
<evidence type="ECO:0000256" key="13">
    <source>
        <dbReference type="ARBA" id="ARBA00023136"/>
    </source>
</evidence>
<evidence type="ECO:0000256" key="4">
    <source>
        <dbReference type="ARBA" id="ARBA00022617"/>
    </source>
</evidence>
<dbReference type="Proteomes" id="UP001606134">
    <property type="component" value="Unassembled WGS sequence"/>
</dbReference>
<feature type="transmembrane region" description="Helical" evidence="16">
    <location>
        <begin position="256"/>
        <end position="280"/>
    </location>
</feature>
<sequence length="548" mass="60964">MSAVLPPHGVHGGHAGDHAHDDHHDHHAPHGWRRWVFATNHKDIGTLYLLFSFAMLMVGGVLALCIRAELFQPGLQFFNPELFNQFTTMHGLIMVFGAIMPAFVGFANWMIPLQIGASDMAFARMNNFSFWLLIPAAIMLVSSFFMPGGAPAAGWTLYAPLTLQMGPSMDAGIFAMHIMGASSIMGSINIIVTILNMRAPGMTLMKMPMFAWTWLITAYLLIAVMPVLAGAITMTLTDRHFGTAFFNPAGGGDPVMYQHIFWFFGHPEVYIMILPAFGIISQIVPAFARKRLFGYASMVYATASIAILSFIVWAHHMFATGMPVTGQLFFMYATMLIAVPTGVKIFNWLATMWRGSMTFETPMLFAVGFIFVFTMGGFTGLILAMAPIDIQLQDTYYVVAHFHYVLVAGSLYALFAGVYYWGPKWTGVMYSETRGKIHFWWSLIAFNVTFFPMHFLGLAGMPRRYADYPMQFADFNALASIGAFAFGFAQVYFFLFIVVPMMRGKGPKAPQKPWEAAEGLEWEVPSPAPFHTFEEPPKLDASATKIIG</sequence>
<dbReference type="PANTHER" id="PTHR10422:SF18">
    <property type="entry name" value="CYTOCHROME C OXIDASE SUBUNIT 1"/>
    <property type="match status" value="1"/>
</dbReference>
<evidence type="ECO:0000256" key="5">
    <source>
        <dbReference type="ARBA" id="ARBA00022660"/>
    </source>
</evidence>
<feature type="transmembrane region" description="Helical" evidence="16">
    <location>
        <begin position="328"/>
        <end position="350"/>
    </location>
</feature>
<feature type="transmembrane region" description="Helical" evidence="16">
    <location>
        <begin position="477"/>
        <end position="499"/>
    </location>
</feature>
<feature type="transmembrane region" description="Helical" evidence="16">
    <location>
        <begin position="362"/>
        <end position="386"/>
    </location>
</feature>
<keyword evidence="4 15" id="KW-0349">Heme</keyword>
<keyword evidence="12 16" id="KW-0186">Copper</keyword>
<feature type="transmembrane region" description="Helical" evidence="16">
    <location>
        <begin position="47"/>
        <end position="70"/>
    </location>
</feature>
<dbReference type="InterPro" id="IPR023615">
    <property type="entry name" value="Cyt_c_Oxase_su1_BS"/>
</dbReference>
<evidence type="ECO:0000256" key="15">
    <source>
        <dbReference type="RuleBase" id="RU000370"/>
    </source>
</evidence>
<dbReference type="InterPro" id="IPR036927">
    <property type="entry name" value="Cyt_c_oxase-like_su1_sf"/>
</dbReference>
<keyword evidence="19" id="KW-1185">Reference proteome</keyword>
<dbReference type="Pfam" id="PF00115">
    <property type="entry name" value="COX1"/>
    <property type="match status" value="1"/>
</dbReference>
<evidence type="ECO:0000256" key="14">
    <source>
        <dbReference type="ARBA" id="ARBA00047816"/>
    </source>
</evidence>
<evidence type="ECO:0000256" key="9">
    <source>
        <dbReference type="ARBA" id="ARBA00022982"/>
    </source>
</evidence>
<evidence type="ECO:0000256" key="11">
    <source>
        <dbReference type="ARBA" id="ARBA00023004"/>
    </source>
</evidence>
<dbReference type="PANTHER" id="PTHR10422">
    <property type="entry name" value="CYTOCHROME C OXIDASE SUBUNIT 1"/>
    <property type="match status" value="1"/>
</dbReference>
<evidence type="ECO:0000256" key="10">
    <source>
        <dbReference type="ARBA" id="ARBA00022989"/>
    </source>
</evidence>
<dbReference type="InterPro" id="IPR000883">
    <property type="entry name" value="Cyt_C_Oxase_1"/>
</dbReference>
<comment type="similarity">
    <text evidence="15">Belongs to the heme-copper respiratory oxidase family.</text>
</comment>
<feature type="transmembrane region" description="Helical" evidence="16">
    <location>
        <begin position="398"/>
        <end position="419"/>
    </location>
</feature>
<protein>
    <recommendedName>
        <fullName evidence="16">Cytochrome c oxidase subunit 1</fullName>
        <ecNumber evidence="16">7.1.1.9</ecNumber>
    </recommendedName>
</protein>
<evidence type="ECO:0000256" key="12">
    <source>
        <dbReference type="ARBA" id="ARBA00023008"/>
    </source>
</evidence>
<feature type="transmembrane region" description="Helical" evidence="16">
    <location>
        <begin position="292"/>
        <end position="316"/>
    </location>
</feature>
<dbReference type="PROSITE" id="PS50855">
    <property type="entry name" value="COX1"/>
    <property type="match status" value="1"/>
</dbReference>
<evidence type="ECO:0000256" key="7">
    <source>
        <dbReference type="ARBA" id="ARBA00022723"/>
    </source>
</evidence>
<keyword evidence="5 15" id="KW-0679">Respiratory chain</keyword>
<dbReference type="PRINTS" id="PR01165">
    <property type="entry name" value="CYCOXIDASEI"/>
</dbReference>
<evidence type="ECO:0000256" key="1">
    <source>
        <dbReference type="ARBA" id="ARBA00004141"/>
    </source>
</evidence>
<comment type="function">
    <text evidence="16">Cytochrome c oxidase is the component of the respiratory chain that catalyzes the reduction of oxygen to water. Subunits 1-3 form the functional core of the enzyme complex. CO I is the catalytic subunit of the enzyme. Electrons originating in cytochrome c are transferred via the copper A center of subunit 2 and heme A of subunit 1 to the bimetallic center formed by heme A3 and copper B.</text>
</comment>
<evidence type="ECO:0000256" key="2">
    <source>
        <dbReference type="ARBA" id="ARBA00004673"/>
    </source>
</evidence>
<keyword evidence="8" id="KW-1278">Translocase</keyword>
<gene>
    <name evidence="18" type="primary">ctaD</name>
    <name evidence="18" type="ORF">ACG04R_12245</name>
</gene>
<organism evidence="18 19">
    <name type="scientific">Pelomonas candidula</name>
    <dbReference type="NCBI Taxonomy" id="3299025"/>
    <lineage>
        <taxon>Bacteria</taxon>
        <taxon>Pseudomonadati</taxon>
        <taxon>Pseudomonadota</taxon>
        <taxon>Betaproteobacteria</taxon>
        <taxon>Burkholderiales</taxon>
        <taxon>Sphaerotilaceae</taxon>
        <taxon>Roseateles</taxon>
    </lineage>
</organism>
<keyword evidence="7 16" id="KW-0479">Metal-binding</keyword>
<dbReference type="InterPro" id="IPR023616">
    <property type="entry name" value="Cyt_c_oxase-like_su1_dom"/>
</dbReference>
<dbReference type="Gene3D" id="1.20.210.10">
    <property type="entry name" value="Cytochrome c oxidase-like, subunit I domain"/>
    <property type="match status" value="1"/>
</dbReference>
<feature type="transmembrane region" description="Helical" evidence="16">
    <location>
        <begin position="173"/>
        <end position="197"/>
    </location>
</feature>
<comment type="caution">
    <text evidence="18">The sequence shown here is derived from an EMBL/GenBank/DDBJ whole genome shotgun (WGS) entry which is preliminary data.</text>
</comment>
<comment type="catalytic activity">
    <reaction evidence="14 16">
        <text>4 Fe(II)-[cytochrome c] + O2 + 8 H(+)(in) = 4 Fe(III)-[cytochrome c] + 2 H2O + 4 H(+)(out)</text>
        <dbReference type="Rhea" id="RHEA:11436"/>
        <dbReference type="Rhea" id="RHEA-COMP:10350"/>
        <dbReference type="Rhea" id="RHEA-COMP:14399"/>
        <dbReference type="ChEBI" id="CHEBI:15377"/>
        <dbReference type="ChEBI" id="CHEBI:15378"/>
        <dbReference type="ChEBI" id="CHEBI:15379"/>
        <dbReference type="ChEBI" id="CHEBI:29033"/>
        <dbReference type="ChEBI" id="CHEBI:29034"/>
        <dbReference type="EC" id="7.1.1.9"/>
    </reaction>
</comment>
<reference evidence="18 19" key="1">
    <citation type="submission" date="2024-08" db="EMBL/GenBank/DDBJ databases">
        <authorList>
            <person name="Lu H."/>
        </authorList>
    </citation>
    <scope>NUCLEOTIDE SEQUENCE [LARGE SCALE GENOMIC DNA]</scope>
    <source>
        <strain evidence="18 19">BYS78W</strain>
    </source>
</reference>
<evidence type="ECO:0000259" key="17">
    <source>
        <dbReference type="PROSITE" id="PS50855"/>
    </source>
</evidence>
<evidence type="ECO:0000313" key="18">
    <source>
        <dbReference type="EMBL" id="MFG6487443.1"/>
    </source>
</evidence>
<keyword evidence="6 15" id="KW-0812">Transmembrane</keyword>
<dbReference type="EMBL" id="JBIGIC010000005">
    <property type="protein sequence ID" value="MFG6487443.1"/>
    <property type="molecule type" value="Genomic_DNA"/>
</dbReference>
<evidence type="ECO:0000256" key="16">
    <source>
        <dbReference type="RuleBase" id="RU363061"/>
    </source>
</evidence>
<name>A0ABW7HCR3_9BURK</name>
<dbReference type="InterPro" id="IPR014241">
    <property type="entry name" value="Cyt_c_oxidase_su1_bac"/>
</dbReference>
<feature type="transmembrane region" description="Helical" evidence="16">
    <location>
        <begin position="439"/>
        <end position="457"/>
    </location>
</feature>
<dbReference type="SUPFAM" id="SSF81442">
    <property type="entry name" value="Cytochrome c oxidase subunit I-like"/>
    <property type="match status" value="1"/>
</dbReference>
<comment type="pathway">
    <text evidence="2 16">Energy metabolism; oxidative phosphorylation.</text>
</comment>
<dbReference type="CDD" id="cd01663">
    <property type="entry name" value="Cyt_c_Oxidase_I"/>
    <property type="match status" value="1"/>
</dbReference>
<keyword evidence="9 15" id="KW-0249">Electron transport</keyword>